<accession>A0A485CEE9</accession>
<evidence type="ECO:0000313" key="2">
    <source>
        <dbReference type="Proteomes" id="UP000345637"/>
    </source>
</evidence>
<gene>
    <name evidence="1" type="ORF">NCTC12998_05692</name>
</gene>
<dbReference type="AlphaFoldDB" id="A0A485CEE9"/>
<dbReference type="Proteomes" id="UP000345637">
    <property type="component" value="Unassembled WGS sequence"/>
</dbReference>
<reference evidence="1 2" key="1">
    <citation type="submission" date="2019-03" db="EMBL/GenBank/DDBJ databases">
        <authorList>
            <consortium name="Pathogen Informatics"/>
        </authorList>
    </citation>
    <scope>NUCLEOTIDE SEQUENCE [LARGE SCALE GENOMIC DNA]</scope>
    <source>
        <strain evidence="1 2">NCTC12998</strain>
    </source>
</reference>
<proteinExistence type="predicted"/>
<sequence>MLLKIRIELFFLFRRQNVVNLVLGFHTGKRHRFMLRFHFIDLRFRFRLSKVSLAISSCIARRSSRDGRFMFSRWPFMMSRICCFCASGQVQPFEHHFVLAAMHSFMVHHRFAFGSESQWYQQREPG</sequence>
<name>A0A485CEE9_RAOPL</name>
<protein>
    <submittedName>
        <fullName evidence="1">Uncharacterized protein</fullName>
    </submittedName>
</protein>
<organism evidence="1 2">
    <name type="scientific">Raoultella planticola</name>
    <name type="common">Klebsiella planticola</name>
    <dbReference type="NCBI Taxonomy" id="575"/>
    <lineage>
        <taxon>Bacteria</taxon>
        <taxon>Pseudomonadati</taxon>
        <taxon>Pseudomonadota</taxon>
        <taxon>Gammaproteobacteria</taxon>
        <taxon>Enterobacterales</taxon>
        <taxon>Enterobacteriaceae</taxon>
        <taxon>Klebsiella/Raoultella group</taxon>
        <taxon>Raoultella</taxon>
    </lineage>
</organism>
<dbReference type="EMBL" id="CAADJE010000027">
    <property type="protein sequence ID" value="VFS83066.1"/>
    <property type="molecule type" value="Genomic_DNA"/>
</dbReference>
<evidence type="ECO:0000313" key="1">
    <source>
        <dbReference type="EMBL" id="VFS83066.1"/>
    </source>
</evidence>